<gene>
    <name evidence="5" type="ORF">DEACI_1971</name>
    <name evidence="6" type="ORF">DEACI_3265</name>
</gene>
<dbReference type="SMART" id="SM00877">
    <property type="entry name" value="BMC"/>
    <property type="match status" value="2"/>
</dbReference>
<dbReference type="PROSITE" id="PS51930">
    <property type="entry name" value="BMC_2"/>
    <property type="match status" value="2"/>
</dbReference>
<dbReference type="CDD" id="cd07053">
    <property type="entry name" value="BMC_PduT_repeat1"/>
    <property type="match status" value="1"/>
</dbReference>
<evidence type="ECO:0000313" key="5">
    <source>
        <dbReference type="EMBL" id="CAA7601305.1"/>
    </source>
</evidence>
<organism evidence="5">
    <name type="scientific">Acididesulfobacillus acetoxydans</name>
    <dbReference type="NCBI Taxonomy" id="1561005"/>
    <lineage>
        <taxon>Bacteria</taxon>
        <taxon>Bacillati</taxon>
        <taxon>Bacillota</taxon>
        <taxon>Clostridia</taxon>
        <taxon>Eubacteriales</taxon>
        <taxon>Peptococcaceae</taxon>
        <taxon>Acididesulfobacillus</taxon>
    </lineage>
</organism>
<dbReference type="RefSeq" id="WP_240984857.1">
    <property type="nucleotide sequence ID" value="NZ_CDGJ01000095.1"/>
</dbReference>
<dbReference type="PANTHER" id="PTHR33941">
    <property type="entry name" value="PROPANEDIOL UTILIZATION PROTEIN PDUA"/>
    <property type="match status" value="1"/>
</dbReference>
<dbReference type="InterPro" id="IPR011238">
    <property type="entry name" value="Micro_shell_prot_PduT"/>
</dbReference>
<comment type="similarity">
    <text evidence="3">Belongs to the bacterial microcompartments protein family.</text>
</comment>
<keyword evidence="2" id="KW-1283">Bacterial microcompartment</keyword>
<dbReference type="InterPro" id="IPR000249">
    <property type="entry name" value="BMC_dom"/>
</dbReference>
<reference evidence="6" key="1">
    <citation type="submission" date="2014-11" db="EMBL/GenBank/DDBJ databases">
        <authorList>
            <person name="Hornung B.V."/>
        </authorList>
    </citation>
    <scope>NUCLEOTIDE SEQUENCE</scope>
    <source>
        <strain evidence="6">INE</strain>
    </source>
</reference>
<evidence type="ECO:0000256" key="1">
    <source>
        <dbReference type="ARBA" id="ARBA00024322"/>
    </source>
</evidence>
<accession>A0A8S0Y2W6</accession>
<name>A0A8S0Y2W6_9FIRM</name>
<dbReference type="CDD" id="cd07054">
    <property type="entry name" value="BMC_PduT_repeat2"/>
    <property type="match status" value="1"/>
</dbReference>
<dbReference type="InterPro" id="IPR037233">
    <property type="entry name" value="CcmK-like_sf"/>
</dbReference>
<evidence type="ECO:0000313" key="6">
    <source>
        <dbReference type="EMBL" id="CEJ08785.1"/>
    </source>
</evidence>
<dbReference type="GO" id="GO:0031469">
    <property type="term" value="C:bacterial microcompartment"/>
    <property type="evidence" value="ECO:0007669"/>
    <property type="project" value="UniProtKB-SubCell"/>
</dbReference>
<feature type="domain" description="BMC" evidence="4">
    <location>
        <begin position="4"/>
        <end position="86"/>
    </location>
</feature>
<sequence length="182" mass="18610">MKKAVGLLEYRSVTRGIVGADTVVKAASVELLQAATVCPGKFLVLFAGDVGSVQSAMEAGIAASEGVLIDHFLLANVHEAVFPALSATSIIEPKGALGVIETFTAAAAVVAGDIAVKTAQVDLIEIRLARGLGGKSFVTFCGDVGSVAMAVEAVAKSLAAEGTLLDKAVLPAPHREVWERLV</sequence>
<keyword evidence="7" id="KW-1185">Reference proteome</keyword>
<feature type="domain" description="BMC" evidence="4">
    <location>
        <begin position="96"/>
        <end position="182"/>
    </location>
</feature>
<dbReference type="Proteomes" id="UP000836597">
    <property type="component" value="Chromosome"/>
</dbReference>
<dbReference type="PANTHER" id="PTHR33941:SF11">
    <property type="entry name" value="BACTERIAL MICROCOMPARTMENT SHELL PROTEIN PDUJ"/>
    <property type="match status" value="1"/>
</dbReference>
<evidence type="ECO:0000259" key="4">
    <source>
        <dbReference type="PROSITE" id="PS51930"/>
    </source>
</evidence>
<reference evidence="5" key="2">
    <citation type="submission" date="2020-01" db="EMBL/GenBank/DDBJ databases">
        <authorList>
            <person name="Hornung B."/>
        </authorList>
    </citation>
    <scope>NUCLEOTIDE SEQUENCE</scope>
    <source>
        <strain evidence="5">PacBioINE</strain>
    </source>
</reference>
<comment type="subcellular location">
    <subcellularLocation>
        <location evidence="1">Bacterial microcompartment</location>
    </subcellularLocation>
</comment>
<evidence type="ECO:0000256" key="2">
    <source>
        <dbReference type="ARBA" id="ARBA00024446"/>
    </source>
</evidence>
<dbReference type="InterPro" id="IPR044872">
    <property type="entry name" value="CcmK/CsoS1_BMC"/>
</dbReference>
<evidence type="ECO:0000256" key="3">
    <source>
        <dbReference type="PROSITE-ProRule" id="PRU01278"/>
    </source>
</evidence>
<dbReference type="EMBL" id="CDGJ01000095">
    <property type="protein sequence ID" value="CEJ08785.1"/>
    <property type="molecule type" value="Genomic_DNA"/>
</dbReference>
<dbReference type="Pfam" id="PF00936">
    <property type="entry name" value="BMC"/>
    <property type="match status" value="2"/>
</dbReference>
<dbReference type="Gene3D" id="3.30.70.1710">
    <property type="match status" value="2"/>
</dbReference>
<dbReference type="InterPro" id="IPR050575">
    <property type="entry name" value="BMC_shell"/>
</dbReference>
<dbReference type="SUPFAM" id="SSF143414">
    <property type="entry name" value="CcmK-like"/>
    <property type="match status" value="2"/>
</dbReference>
<evidence type="ECO:0000313" key="7">
    <source>
        <dbReference type="Proteomes" id="UP001071230"/>
    </source>
</evidence>
<dbReference type="KEGG" id="aacx:DEACI_1971"/>
<dbReference type="Proteomes" id="UP001071230">
    <property type="component" value="Unassembled WGS sequence"/>
</dbReference>
<protein>
    <submittedName>
        <fullName evidence="6">Ethanolamine utilization protein eutM</fullName>
    </submittedName>
    <submittedName>
        <fullName evidence="5">Polyhedral organelle shell protein PduT</fullName>
    </submittedName>
</protein>
<dbReference type="PIRSF" id="PIRSF034834">
    <property type="entry name" value="PduT"/>
    <property type="match status" value="1"/>
</dbReference>
<dbReference type="EMBL" id="LR746496">
    <property type="protein sequence ID" value="CAA7601305.1"/>
    <property type="molecule type" value="Genomic_DNA"/>
</dbReference>
<proteinExistence type="inferred from homology"/>
<dbReference type="AlphaFoldDB" id="A0A8S0Y2W6"/>